<dbReference type="InterPro" id="IPR031161">
    <property type="entry name" value="Peptidase_M60_dom"/>
</dbReference>
<dbReference type="InterPro" id="IPR035423">
    <property type="entry name" value="M60-like_N"/>
</dbReference>
<dbReference type="EMBL" id="SWBQ01000001">
    <property type="protein sequence ID" value="TKC09434.1"/>
    <property type="molecule type" value="Genomic_DNA"/>
</dbReference>
<accession>A0A4U1CPK1</accession>
<dbReference type="Pfam" id="PF13402">
    <property type="entry name" value="Peptidase_M60"/>
    <property type="match status" value="1"/>
</dbReference>
<name>A0A4U1CPK1_9SPHI</name>
<organism evidence="2 3">
    <name type="scientific">Pedobacter frigoris</name>
    <dbReference type="NCBI Taxonomy" id="2571272"/>
    <lineage>
        <taxon>Bacteria</taxon>
        <taxon>Pseudomonadati</taxon>
        <taxon>Bacteroidota</taxon>
        <taxon>Sphingobacteriia</taxon>
        <taxon>Sphingobacteriales</taxon>
        <taxon>Sphingobacteriaceae</taxon>
        <taxon>Pedobacter</taxon>
    </lineage>
</organism>
<dbReference type="Pfam" id="PF17291">
    <property type="entry name" value="M60-like_N"/>
    <property type="match status" value="1"/>
</dbReference>
<dbReference type="InterPro" id="IPR042279">
    <property type="entry name" value="Pep_M60_3"/>
</dbReference>
<dbReference type="Proteomes" id="UP000307244">
    <property type="component" value="Unassembled WGS sequence"/>
</dbReference>
<evidence type="ECO:0000313" key="3">
    <source>
        <dbReference type="Proteomes" id="UP000307244"/>
    </source>
</evidence>
<dbReference type="RefSeq" id="WP_136834845.1">
    <property type="nucleotide sequence ID" value="NZ_SWBQ01000001.1"/>
</dbReference>
<gene>
    <name evidence="2" type="ORF">FA047_04900</name>
</gene>
<feature type="domain" description="Peptidase M60" evidence="1">
    <location>
        <begin position="74"/>
        <end position="371"/>
    </location>
</feature>
<proteinExistence type="predicted"/>
<keyword evidence="3" id="KW-1185">Reference proteome</keyword>
<sequence>MKSSPLFYAVAALFVVCTFTQCKKKEVRPADNSGTETPVVPPPAVAETPVIFEQTELLSAESEKKRLQLSWLATDFSATGLYVTTSAIIKVNVEQQSGTRLPTLLIGTYSRYGTWNSQPVTFNLKAGLNEITSTADGLIWIRYTNDNPNAKAKLTFTSGFKKIPYYIAGTTTKNQWKEMLSKLNGVPDVILQGERCMIVVDRASAIKYQEEDQEALLSKISRIIKIEDDFSGLNSVTDLDKPNVHQRYLLTQHEDKTYYMFAYNYRTAYIGTSISAILKPADVTWGPWHELGHLHQQLWTWGAIGEVTVNIFSRAVQREFTPNENRLVSDKTWEQVPVYLALPDAQRNFNNDVASVWVRLCMFEQLGLAFGSDFYPKLLRKTRVDKPVVGNDDQKMNYFMKSACVVSGKDLSTFFKKWGLNVNSTVYAEIAALGLPQPAQDISLLKD</sequence>
<dbReference type="SMART" id="SM01276">
    <property type="entry name" value="M60-like"/>
    <property type="match status" value="1"/>
</dbReference>
<dbReference type="Gene3D" id="3.40.390.80">
    <property type="entry name" value="Peptidase M60, enhancin-like domain 2"/>
    <property type="match status" value="1"/>
</dbReference>
<dbReference type="Gene3D" id="1.10.390.30">
    <property type="entry name" value="Peptidase M60, enhancin-like domain 3"/>
    <property type="match status" value="1"/>
</dbReference>
<dbReference type="PANTHER" id="PTHR15730:SF5">
    <property type="entry name" value="SI:CH211-210B2.2-RELATED"/>
    <property type="match status" value="1"/>
</dbReference>
<dbReference type="PROSITE" id="PS51723">
    <property type="entry name" value="PEPTIDASE_M60"/>
    <property type="match status" value="1"/>
</dbReference>
<dbReference type="PANTHER" id="PTHR15730">
    <property type="entry name" value="EXPERIMENTAL AUTOIMMUNE PROSTATITIS ANTIGEN 2-RELATED"/>
    <property type="match status" value="1"/>
</dbReference>
<protein>
    <recommendedName>
        <fullName evidence="1">Peptidase M60 domain-containing protein</fullName>
    </recommendedName>
</protein>
<dbReference type="Gene3D" id="2.60.120.1250">
    <property type="entry name" value="Peptidase M60, enhancin-like domain 1"/>
    <property type="match status" value="1"/>
</dbReference>
<evidence type="ECO:0000313" key="2">
    <source>
        <dbReference type="EMBL" id="TKC09434.1"/>
    </source>
</evidence>
<dbReference type="AlphaFoldDB" id="A0A4U1CPK1"/>
<dbReference type="OrthoDB" id="197688at2"/>
<reference evidence="2 3" key="1">
    <citation type="submission" date="2019-04" db="EMBL/GenBank/DDBJ databases">
        <title>Pedobacter sp. RP-3-15 sp. nov., isolated from Arctic soil.</title>
        <authorList>
            <person name="Dahal R.H."/>
            <person name="Kim D.-U."/>
        </authorList>
    </citation>
    <scope>NUCLEOTIDE SEQUENCE [LARGE SCALE GENOMIC DNA]</scope>
    <source>
        <strain evidence="2 3">RP-3-15</strain>
    </source>
</reference>
<evidence type="ECO:0000259" key="1">
    <source>
        <dbReference type="PROSITE" id="PS51723"/>
    </source>
</evidence>
<dbReference type="InterPro" id="IPR051244">
    <property type="entry name" value="TCAF"/>
</dbReference>
<comment type="caution">
    <text evidence="2">The sequence shown here is derived from an EMBL/GenBank/DDBJ whole genome shotgun (WGS) entry which is preliminary data.</text>
</comment>